<dbReference type="RefSeq" id="WP_157772273.1">
    <property type="nucleotide sequence ID" value="NZ_CP016094.1"/>
</dbReference>
<proteinExistence type="predicted"/>
<sequence length="305" mass="32627">MPDASTSAQESPSTSSAASASLLDRARQLIQRGCLAAAPLAAAVVVVAATPAAQAQVTVDYSGVTTYSNSGWFTGLFIDEAAAGGTVTGNTANLTGDRTITDSLFWRYDSYYDKTVPRADTTGLGFFWGGALTNQPAVSGDKMSATLAFSIDFEHTVAGEYDDPQISYELIIGYGSSPYAIDYGYIQSPRNTSDSYNNTTGGFYGEEAVSPLYLTATLDLNLSEGSTANYWFAQLNVNWNHEYAHSWYWDDNYSKLNGDEFRAFGTVDVTLQQAAAIPEPAHVALGLGAAAILALAARRRWTARA</sequence>
<evidence type="ECO:0008006" key="3">
    <source>
        <dbReference type="Google" id="ProtNLM"/>
    </source>
</evidence>
<accession>A0A1D8ATD4</accession>
<reference evidence="1 2" key="1">
    <citation type="submission" date="2016-06" db="EMBL/GenBank/DDBJ databases">
        <title>Three novel species with peptidoglycan cell walls form the new genus Lacunisphaera gen. nov. in the family Opitutaceae of the verrucomicrobial subdivision 4.</title>
        <authorList>
            <person name="Rast P."/>
            <person name="Gloeckner I."/>
            <person name="Jogler M."/>
            <person name="Boedeker C."/>
            <person name="Jeske O."/>
            <person name="Wiegand S."/>
            <person name="Reinhardt R."/>
            <person name="Schumann P."/>
            <person name="Rohde M."/>
            <person name="Spring S."/>
            <person name="Gloeckner F.O."/>
            <person name="Jogler C."/>
        </authorList>
    </citation>
    <scope>NUCLEOTIDE SEQUENCE [LARGE SCALE GENOMIC DNA]</scope>
    <source>
        <strain evidence="1 2">IG16b</strain>
    </source>
</reference>
<dbReference type="KEGG" id="obg:Verru16b_01210"/>
<dbReference type="AlphaFoldDB" id="A0A1D8ATD4"/>
<keyword evidence="2" id="KW-1185">Reference proteome</keyword>
<dbReference type="Proteomes" id="UP000095228">
    <property type="component" value="Chromosome"/>
</dbReference>
<gene>
    <name evidence="1" type="ORF">Verru16b_01210</name>
</gene>
<evidence type="ECO:0000313" key="2">
    <source>
        <dbReference type="Proteomes" id="UP000095228"/>
    </source>
</evidence>
<evidence type="ECO:0000313" key="1">
    <source>
        <dbReference type="EMBL" id="AOS44149.1"/>
    </source>
</evidence>
<organism evidence="1 2">
    <name type="scientific">Lacunisphaera limnophila</name>
    <dbReference type="NCBI Taxonomy" id="1838286"/>
    <lineage>
        <taxon>Bacteria</taxon>
        <taxon>Pseudomonadati</taxon>
        <taxon>Verrucomicrobiota</taxon>
        <taxon>Opitutia</taxon>
        <taxon>Opitutales</taxon>
        <taxon>Opitutaceae</taxon>
        <taxon>Lacunisphaera</taxon>
    </lineage>
</organism>
<dbReference type="STRING" id="1838286.Verru16b_01210"/>
<protein>
    <recommendedName>
        <fullName evidence="3">PEP-CTERM protein-sorting domain-containing protein</fullName>
    </recommendedName>
</protein>
<dbReference type="EMBL" id="CP016094">
    <property type="protein sequence ID" value="AOS44149.1"/>
    <property type="molecule type" value="Genomic_DNA"/>
</dbReference>
<name>A0A1D8ATD4_9BACT</name>